<dbReference type="InterPro" id="IPR050706">
    <property type="entry name" value="Cyclic-di-GMP_PDE-like"/>
</dbReference>
<dbReference type="Gene3D" id="3.20.20.450">
    <property type="entry name" value="EAL domain"/>
    <property type="match status" value="1"/>
</dbReference>
<gene>
    <name evidence="2" type="ORF">B2A_13656</name>
</gene>
<accession>T0YJW2</accession>
<organism evidence="2">
    <name type="scientific">mine drainage metagenome</name>
    <dbReference type="NCBI Taxonomy" id="410659"/>
    <lineage>
        <taxon>unclassified sequences</taxon>
        <taxon>metagenomes</taxon>
        <taxon>ecological metagenomes</taxon>
    </lineage>
</organism>
<dbReference type="Pfam" id="PF00563">
    <property type="entry name" value="EAL"/>
    <property type="match status" value="1"/>
</dbReference>
<proteinExistence type="predicted"/>
<feature type="non-terminal residue" evidence="2">
    <location>
        <position position="1"/>
    </location>
</feature>
<dbReference type="EMBL" id="AUZZ01009890">
    <property type="protein sequence ID" value="EQD32222.1"/>
    <property type="molecule type" value="Genomic_DNA"/>
</dbReference>
<dbReference type="PROSITE" id="PS50883">
    <property type="entry name" value="EAL"/>
    <property type="match status" value="1"/>
</dbReference>
<evidence type="ECO:0000313" key="2">
    <source>
        <dbReference type="EMBL" id="EQD32222.1"/>
    </source>
</evidence>
<dbReference type="SMART" id="SM00052">
    <property type="entry name" value="EAL"/>
    <property type="match status" value="1"/>
</dbReference>
<protein>
    <submittedName>
        <fullName evidence="2">Diguanylate phosphodiesterase, predicted domain protein</fullName>
    </submittedName>
</protein>
<sequence>DLEKLSNMGVHLAVDDVGTRWSSLRPFKELNVDTVKIDGSFIAGLEPEAGMNRCVVEALLNVSHSLGMSTIAEGIETPQQVAILQEFGVDVGQGFFFAHPLPPKRARELANADTRPIFSLGPGHDSSVRHTEDIQPRLMTLTRSTAKPEMP</sequence>
<reference evidence="2" key="1">
    <citation type="submission" date="2013-08" db="EMBL/GenBank/DDBJ databases">
        <authorList>
            <person name="Mendez C."/>
            <person name="Richter M."/>
            <person name="Ferrer M."/>
            <person name="Sanchez J."/>
        </authorList>
    </citation>
    <scope>NUCLEOTIDE SEQUENCE</scope>
</reference>
<dbReference type="AlphaFoldDB" id="T0YJW2"/>
<reference evidence="2" key="2">
    <citation type="journal article" date="2014" name="ISME J.">
        <title>Microbial stratification in low pH oxic and suboxic macroscopic growths along an acid mine drainage.</title>
        <authorList>
            <person name="Mendez-Garcia C."/>
            <person name="Mesa V."/>
            <person name="Sprenger R.R."/>
            <person name="Richter M."/>
            <person name="Diez M.S."/>
            <person name="Solano J."/>
            <person name="Bargiela R."/>
            <person name="Golyshina O.V."/>
            <person name="Manteca A."/>
            <person name="Ramos J.L."/>
            <person name="Gallego J.R."/>
            <person name="Llorente I."/>
            <person name="Martins Dos Santos V.A."/>
            <person name="Jensen O.N."/>
            <person name="Pelaez A.I."/>
            <person name="Sanchez J."/>
            <person name="Ferrer M."/>
        </authorList>
    </citation>
    <scope>NUCLEOTIDE SEQUENCE</scope>
</reference>
<dbReference type="GO" id="GO:0071111">
    <property type="term" value="F:cyclic-guanylate-specific phosphodiesterase activity"/>
    <property type="evidence" value="ECO:0007669"/>
    <property type="project" value="InterPro"/>
</dbReference>
<dbReference type="InterPro" id="IPR035919">
    <property type="entry name" value="EAL_sf"/>
</dbReference>
<evidence type="ECO:0000259" key="1">
    <source>
        <dbReference type="PROSITE" id="PS50883"/>
    </source>
</evidence>
<comment type="caution">
    <text evidence="2">The sequence shown here is derived from an EMBL/GenBank/DDBJ whole genome shotgun (WGS) entry which is preliminary data.</text>
</comment>
<feature type="non-terminal residue" evidence="2">
    <location>
        <position position="151"/>
    </location>
</feature>
<dbReference type="CDD" id="cd01948">
    <property type="entry name" value="EAL"/>
    <property type="match status" value="1"/>
</dbReference>
<dbReference type="SUPFAM" id="SSF141868">
    <property type="entry name" value="EAL domain-like"/>
    <property type="match status" value="1"/>
</dbReference>
<dbReference type="PANTHER" id="PTHR33121:SF70">
    <property type="entry name" value="SIGNALING PROTEIN YKOW"/>
    <property type="match status" value="1"/>
</dbReference>
<feature type="domain" description="EAL" evidence="1">
    <location>
        <begin position="1"/>
        <end position="114"/>
    </location>
</feature>
<dbReference type="PANTHER" id="PTHR33121">
    <property type="entry name" value="CYCLIC DI-GMP PHOSPHODIESTERASE PDEF"/>
    <property type="match status" value="1"/>
</dbReference>
<dbReference type="InterPro" id="IPR001633">
    <property type="entry name" value="EAL_dom"/>
</dbReference>
<name>T0YJW2_9ZZZZ</name>